<dbReference type="Gene3D" id="3.40.50.720">
    <property type="entry name" value="NAD(P)-binding Rossmann-like Domain"/>
    <property type="match status" value="1"/>
</dbReference>
<feature type="transmembrane region" description="Helical" evidence="20">
    <location>
        <begin position="828"/>
        <end position="848"/>
    </location>
</feature>
<dbReference type="InterPro" id="IPR023298">
    <property type="entry name" value="ATPase_P-typ_TM_dom_sf"/>
</dbReference>
<comment type="catalytic activity">
    <reaction evidence="18">
        <text>Ca(2+)(in) + ATP + H2O = Ca(2+)(out) + ADP + phosphate + H(+)</text>
        <dbReference type="Rhea" id="RHEA:18105"/>
        <dbReference type="ChEBI" id="CHEBI:15377"/>
        <dbReference type="ChEBI" id="CHEBI:15378"/>
        <dbReference type="ChEBI" id="CHEBI:29108"/>
        <dbReference type="ChEBI" id="CHEBI:30616"/>
        <dbReference type="ChEBI" id="CHEBI:43474"/>
        <dbReference type="ChEBI" id="CHEBI:456216"/>
        <dbReference type="EC" id="7.2.2.10"/>
    </reaction>
    <physiologicalReaction direction="left-to-right" evidence="18">
        <dbReference type="Rhea" id="RHEA:18106"/>
    </physiologicalReaction>
</comment>
<dbReference type="EMBL" id="CADEPM010000006">
    <property type="protein sequence ID" value="CAB3407702.1"/>
    <property type="molecule type" value="Genomic_DNA"/>
</dbReference>
<keyword evidence="15" id="KW-0333">Golgi apparatus</keyword>
<feature type="transmembrane region" description="Helical" evidence="20">
    <location>
        <begin position="324"/>
        <end position="343"/>
    </location>
</feature>
<dbReference type="PANTHER" id="PTHR42861">
    <property type="entry name" value="CALCIUM-TRANSPORTING ATPASE"/>
    <property type="match status" value="1"/>
</dbReference>
<dbReference type="InterPro" id="IPR036291">
    <property type="entry name" value="NAD(P)-bd_dom_sf"/>
</dbReference>
<dbReference type="Gene3D" id="2.70.150.10">
    <property type="entry name" value="Calcium-transporting ATPase, cytoplasmic transduction domain A"/>
    <property type="match status" value="1"/>
</dbReference>
<evidence type="ECO:0000256" key="7">
    <source>
        <dbReference type="ARBA" id="ARBA00022723"/>
    </source>
</evidence>
<feature type="domain" description="Cation-transporting P-type ATPase N-terminal" evidence="21">
    <location>
        <begin position="86"/>
        <end position="158"/>
    </location>
</feature>
<dbReference type="SUPFAM" id="SSF81653">
    <property type="entry name" value="Calcium ATPase, transduction domain A"/>
    <property type="match status" value="1"/>
</dbReference>
<comment type="caution">
    <text evidence="22">The sequence shown here is derived from an EMBL/GenBank/DDBJ whole genome shotgun (WGS) entry which is preliminary data.</text>
</comment>
<dbReference type="GO" id="GO:0046872">
    <property type="term" value="F:metal ion binding"/>
    <property type="evidence" value="ECO:0007669"/>
    <property type="project" value="UniProtKB-KW"/>
</dbReference>
<dbReference type="GO" id="GO:0005794">
    <property type="term" value="C:Golgi apparatus"/>
    <property type="evidence" value="ECO:0007669"/>
    <property type="project" value="UniProtKB-SubCell"/>
</dbReference>
<feature type="transmembrane region" description="Helical" evidence="20">
    <location>
        <begin position="349"/>
        <end position="375"/>
    </location>
</feature>
<keyword evidence="8 20" id="KW-0547">Nucleotide-binding</keyword>
<dbReference type="SUPFAM" id="SSF56784">
    <property type="entry name" value="HAD-like"/>
    <property type="match status" value="1"/>
</dbReference>
<dbReference type="EC" id="7.2.2.10" evidence="20"/>
<dbReference type="GO" id="GO:0005524">
    <property type="term" value="F:ATP binding"/>
    <property type="evidence" value="ECO:0007669"/>
    <property type="project" value="UniProtKB-KW"/>
</dbReference>
<keyword evidence="23" id="KW-1185">Reference proteome</keyword>
<sequence>MMNGNAVTATTPNGVENKEAPRATASLFRVQGNVEALSSASTHSDFQKTSTPLVGAEINAPLIKNDKSKTTQEDIMIETLTAENAAAHEIVPCAHMLRTSLEEGLTTAEASRRRQYHGYNEFDVGEEEPIYKKYLEQFQNPLILLLLASAIVSILMKQYDDAISITVAVVIVVTVGFVQEYRSEKTLEQLTKLVPPTCHVIRDGKEMEMLARELVPGDLVLLNTGDRISSDLRIVESFSLQIDESSLTGETEPKHKETKAVESKVEHLTCIAFMGTLVCAGRGKGIVISTATNSQFGEVVKLMMGEECPKTPLQRSMDELGKQLSFYSFGVIGVIFTIGLVQGRNIVDMFTIGVSLAVAAIPEGLPIVVAVTLAIGVMRMAKRRAVVKKMPAVETLGCVTVICSDKTGTLTKNEMTATCIVSPEGRTADVTGLGYSAVGGMVQFNGEIVTNFSHPEFARIIEAGIVCNNAKIEGDKLIGQPTEGAIVVLAKKAQLESCRNLYKRLREMPFSSDTKWMGVQCDQNGASVYFIKGAVDRVLDQCQTYLSSDNLRKPIDGYARQNVLENARQLGLKGLRVLGVARGESMQSLTFLGMMGMLDPPRPGAAEAIGIVKASGVDVKLITGDAMETAQSIGRSLGVLSSADSCLSGQQVDQMSDRDLELVIRQVTVFYRASPRHKLKIVKALQALGEVVAMTGDGVNDAVALKKADIGVAMGLCGTDVCKEAADMILCDDDFSTMTAAIEEGKAIYHNITNFVRFQLSTSVAALSLIAASTMFRFENPLNAMQILWINIIMDGPPAQSLGVEPVDDDIIRQRPRNTKQPMLTMKLIIDILASAAIIVVGTLSVFYKEMSADNKVTPRDTTMTFTCFVLFDMWNALSCRSSRKMIWQIGIRRNRMFCLAVSASLICQLLVIYWSPLQHVFQTEALTLFDLIFLTTITSTVFIFNESRKYFSLRSKSLNHDPLSFLFEKMRVTVLGDTLLARHFVKYVNLEHQTVQLTLWTHENVEYPEFSDIAPCLRFYGVKNLPNSMLGADIVINLHECTDFSLVPDVKTLSKHNVEIVRSILFHLQSPLIHLSSTFLQCSNRWPNVYEAERDPTIYRSQWPFPEYCESKYEAEQLVIKSNIDHYIIRCVPTYGEGDDCSILTDLIYFSGDKKVPQIGDGDGHMQLAYAGNLSTAVWQAACLLLSRSTRFDLNGSFGDELSDLISSADNSLRLVESQEPEIAMKPVLTSIKEEEEDLEGYKARHNTVRTSYASEHEAKIKDYQDGGDLDVFDSDELINENSEDEEAGLMCNTGSETIVFENSRCFQSDSENISEIFLLNDETPKNTVYQTFGKLLASETRMIAKGGYAFIPIYYIYLMFAALVLFAVQIFGPFSFAKKLPSPSFLYLYFHHWTFFNSTKSRLVLGYKSEHDFAKIVDKCAPHYHRIRKNDVKRFSWQNSIIYSNNY</sequence>
<dbReference type="FunFam" id="3.40.1110.10:FF:000006">
    <property type="entry name" value="Calcium-transporting ATPase"/>
    <property type="match status" value="1"/>
</dbReference>
<dbReference type="NCBIfam" id="TIGR01522">
    <property type="entry name" value="ATPase-IIA2_Ca"/>
    <property type="match status" value="1"/>
</dbReference>
<evidence type="ECO:0000256" key="12">
    <source>
        <dbReference type="ARBA" id="ARBA00022951"/>
    </source>
</evidence>
<evidence type="ECO:0000256" key="2">
    <source>
        <dbReference type="ARBA" id="ARBA00004326"/>
    </source>
</evidence>
<keyword evidence="4 20" id="KW-0813">Transport</keyword>
<comment type="similarity">
    <text evidence="3">Belongs to the cation transport ATPase (P-type) (TC 3.A.3) family. Type IIA subfamily.</text>
</comment>
<keyword evidence="6 20" id="KW-0812">Transmembrane</keyword>
<feature type="transmembrane region" description="Helical" evidence="20">
    <location>
        <begin position="860"/>
        <end position="878"/>
    </location>
</feature>
<evidence type="ECO:0000256" key="8">
    <source>
        <dbReference type="ARBA" id="ARBA00022741"/>
    </source>
</evidence>
<evidence type="ECO:0000256" key="14">
    <source>
        <dbReference type="ARBA" id="ARBA00022989"/>
    </source>
</evidence>
<dbReference type="InterPro" id="IPR006068">
    <property type="entry name" value="ATPase_P-typ_cation-transptr_C"/>
</dbReference>
<evidence type="ECO:0000256" key="17">
    <source>
        <dbReference type="ARBA" id="ARBA00023136"/>
    </source>
</evidence>
<evidence type="ECO:0000256" key="15">
    <source>
        <dbReference type="ARBA" id="ARBA00023034"/>
    </source>
</evidence>
<dbReference type="GO" id="GO:0005388">
    <property type="term" value="F:P-type calcium transporter activity"/>
    <property type="evidence" value="ECO:0007669"/>
    <property type="project" value="UniProtKB-EC"/>
</dbReference>
<dbReference type="Pfam" id="PF13246">
    <property type="entry name" value="Cation_ATPase"/>
    <property type="match status" value="1"/>
</dbReference>
<protein>
    <recommendedName>
        <fullName evidence="20">Calcium-transporting ATPase</fullName>
        <ecNumber evidence="20">7.2.2.10</ecNumber>
    </recommendedName>
</protein>
<feature type="transmembrane region" description="Helical" evidence="20">
    <location>
        <begin position="898"/>
        <end position="915"/>
    </location>
</feature>
<dbReference type="InterPro" id="IPR059000">
    <property type="entry name" value="ATPase_P-type_domA"/>
</dbReference>
<keyword evidence="16 20" id="KW-0406">Ion transport</keyword>
<dbReference type="InterPro" id="IPR006413">
    <property type="entry name" value="P-type_ATPase_IIA_PMR1"/>
</dbReference>
<keyword evidence="17 20" id="KW-0472">Membrane</keyword>
<evidence type="ECO:0000256" key="4">
    <source>
        <dbReference type="ARBA" id="ARBA00022448"/>
    </source>
</evidence>
<evidence type="ECO:0000259" key="21">
    <source>
        <dbReference type="SMART" id="SM00831"/>
    </source>
</evidence>
<dbReference type="Proteomes" id="UP000494206">
    <property type="component" value="Unassembled WGS sequence"/>
</dbReference>
<evidence type="ECO:0000313" key="22">
    <source>
        <dbReference type="EMBL" id="CAB3407702.1"/>
    </source>
</evidence>
<keyword evidence="10 20" id="KW-0067">ATP-binding</keyword>
<evidence type="ECO:0000256" key="20">
    <source>
        <dbReference type="RuleBase" id="RU361146"/>
    </source>
</evidence>
<dbReference type="SFLD" id="SFLDF00027">
    <property type="entry name" value="p-type_atpase"/>
    <property type="match status" value="1"/>
</dbReference>
<dbReference type="CDD" id="cd02085">
    <property type="entry name" value="P-type_ATPase_SPCA"/>
    <property type="match status" value="1"/>
</dbReference>
<dbReference type="InterPro" id="IPR001757">
    <property type="entry name" value="P_typ_ATPase"/>
</dbReference>
<dbReference type="InterPro" id="IPR018303">
    <property type="entry name" value="ATPase_P-typ_P_site"/>
</dbReference>
<evidence type="ECO:0000256" key="16">
    <source>
        <dbReference type="ARBA" id="ARBA00023065"/>
    </source>
</evidence>
<keyword evidence="14 20" id="KW-1133">Transmembrane helix</keyword>
<dbReference type="GO" id="GO:0016887">
    <property type="term" value="F:ATP hydrolysis activity"/>
    <property type="evidence" value="ECO:0007669"/>
    <property type="project" value="InterPro"/>
</dbReference>
<keyword evidence="11" id="KW-0460">Magnesium</keyword>
<dbReference type="PROSITE" id="PS00154">
    <property type="entry name" value="ATPASE_E1_E2"/>
    <property type="match status" value="1"/>
</dbReference>
<keyword evidence="13" id="KW-1278">Translocase</keyword>
<keyword evidence="5 20" id="KW-0109">Calcium transport</keyword>
<evidence type="ECO:0000256" key="18">
    <source>
        <dbReference type="ARBA" id="ARBA00047282"/>
    </source>
</evidence>
<dbReference type="InterPro" id="IPR023299">
    <property type="entry name" value="ATPase_P-typ_cyto_dom_N"/>
</dbReference>
<dbReference type="PRINTS" id="PR00119">
    <property type="entry name" value="CATATPASE"/>
</dbReference>
<dbReference type="Pfam" id="PF00689">
    <property type="entry name" value="Cation_ATPase_C"/>
    <property type="match status" value="1"/>
</dbReference>
<dbReference type="SUPFAM" id="SSF81665">
    <property type="entry name" value="Calcium ATPase, transmembrane domain M"/>
    <property type="match status" value="1"/>
</dbReference>
<dbReference type="PRINTS" id="PR00120">
    <property type="entry name" value="HATPASE"/>
</dbReference>
<dbReference type="InterPro" id="IPR036412">
    <property type="entry name" value="HAD-like_sf"/>
</dbReference>
<evidence type="ECO:0000313" key="23">
    <source>
        <dbReference type="Proteomes" id="UP000494206"/>
    </source>
</evidence>
<feature type="transmembrane region" description="Helical" evidence="20">
    <location>
        <begin position="138"/>
        <end position="156"/>
    </location>
</feature>
<dbReference type="Gene3D" id="3.40.50.1000">
    <property type="entry name" value="HAD superfamily/HAD-like"/>
    <property type="match status" value="1"/>
</dbReference>
<dbReference type="NCBIfam" id="TIGR01494">
    <property type="entry name" value="ATPase_P-type"/>
    <property type="match status" value="2"/>
</dbReference>
<dbReference type="FunFam" id="2.70.150.10:FF:000008">
    <property type="entry name" value="Calcium-transporting ATPase"/>
    <property type="match status" value="1"/>
</dbReference>
<evidence type="ECO:0000256" key="5">
    <source>
        <dbReference type="ARBA" id="ARBA00022568"/>
    </source>
</evidence>
<comment type="caution">
    <text evidence="20">Lacks conserved residue(s) required for the propagation of feature annotation.</text>
</comment>
<organism evidence="22 23">
    <name type="scientific">Caenorhabditis bovis</name>
    <dbReference type="NCBI Taxonomy" id="2654633"/>
    <lineage>
        <taxon>Eukaryota</taxon>
        <taxon>Metazoa</taxon>
        <taxon>Ecdysozoa</taxon>
        <taxon>Nematoda</taxon>
        <taxon>Chromadorea</taxon>
        <taxon>Rhabditida</taxon>
        <taxon>Rhabditina</taxon>
        <taxon>Rhabditomorpha</taxon>
        <taxon>Rhabditoidea</taxon>
        <taxon>Rhabditidae</taxon>
        <taxon>Peloderinae</taxon>
        <taxon>Caenorhabditis</taxon>
    </lineage>
</organism>
<gene>
    <name evidence="22" type="ORF">CBOVIS_LOCUS9588</name>
</gene>
<dbReference type="SFLD" id="SFLDG00002">
    <property type="entry name" value="C1.7:_P-type_atpase_like"/>
    <property type="match status" value="1"/>
</dbReference>
<comment type="function">
    <text evidence="20">Catalyzes the hydrolysis of ATP coupled with the transport of calcium.</text>
</comment>
<dbReference type="InterPro" id="IPR023214">
    <property type="entry name" value="HAD_sf"/>
</dbReference>
<dbReference type="Gene3D" id="1.20.1110.10">
    <property type="entry name" value="Calcium-transporting ATPase, transmembrane domain"/>
    <property type="match status" value="1"/>
</dbReference>
<evidence type="ECO:0000256" key="9">
    <source>
        <dbReference type="ARBA" id="ARBA00022837"/>
    </source>
</evidence>
<evidence type="ECO:0000256" key="6">
    <source>
        <dbReference type="ARBA" id="ARBA00022692"/>
    </source>
</evidence>
<accession>A0A8S1F7A3</accession>
<evidence type="ECO:0000256" key="19">
    <source>
        <dbReference type="ARBA" id="ARBA00047330"/>
    </source>
</evidence>
<evidence type="ECO:0000256" key="11">
    <source>
        <dbReference type="ARBA" id="ARBA00022842"/>
    </source>
</evidence>
<proteinExistence type="inferred from homology"/>
<dbReference type="SUPFAM" id="SSF51735">
    <property type="entry name" value="NAD(P)-binding Rossmann-fold domains"/>
    <property type="match status" value="1"/>
</dbReference>
<comment type="catalytic activity">
    <reaction evidence="19">
        <text>Mn(2+)(in) + ATP + H2O = Mn(2+)(out) + ADP + phosphate + H(+)</text>
        <dbReference type="Rhea" id="RHEA:66820"/>
        <dbReference type="ChEBI" id="CHEBI:15377"/>
        <dbReference type="ChEBI" id="CHEBI:15378"/>
        <dbReference type="ChEBI" id="CHEBI:29035"/>
        <dbReference type="ChEBI" id="CHEBI:30616"/>
        <dbReference type="ChEBI" id="CHEBI:43474"/>
        <dbReference type="ChEBI" id="CHEBI:456216"/>
    </reaction>
    <physiologicalReaction direction="left-to-right" evidence="19">
        <dbReference type="Rhea" id="RHEA:66821"/>
    </physiologicalReaction>
</comment>
<dbReference type="InterPro" id="IPR044492">
    <property type="entry name" value="P_typ_ATPase_HD_dom"/>
</dbReference>
<dbReference type="InterPro" id="IPR004014">
    <property type="entry name" value="ATPase_P-typ_cation-transptr_N"/>
</dbReference>
<dbReference type="OrthoDB" id="3352408at2759"/>
<feature type="transmembrane region" description="Helical" evidence="20">
    <location>
        <begin position="927"/>
        <end position="945"/>
    </location>
</feature>
<keyword evidence="7" id="KW-0479">Metal-binding</keyword>
<feature type="transmembrane region" description="Helical" evidence="20">
    <location>
        <begin position="1350"/>
        <end position="1374"/>
    </location>
</feature>
<dbReference type="Gene3D" id="3.40.1110.10">
    <property type="entry name" value="Calcium-transporting ATPase, cytoplasmic domain N"/>
    <property type="match status" value="1"/>
</dbReference>
<keyword evidence="12" id="KW-0703">Sarcoplasmic reticulum</keyword>
<dbReference type="Pfam" id="PF00122">
    <property type="entry name" value="E1-E2_ATPase"/>
    <property type="match status" value="1"/>
</dbReference>
<dbReference type="SMART" id="SM00831">
    <property type="entry name" value="Cation_ATPase_N"/>
    <property type="match status" value="1"/>
</dbReference>
<evidence type="ECO:0000256" key="1">
    <source>
        <dbReference type="ARBA" id="ARBA00004166"/>
    </source>
</evidence>
<dbReference type="GO" id="GO:0033017">
    <property type="term" value="C:sarcoplasmic reticulum membrane"/>
    <property type="evidence" value="ECO:0007669"/>
    <property type="project" value="UniProtKB-SubCell"/>
</dbReference>
<evidence type="ECO:0000256" key="13">
    <source>
        <dbReference type="ARBA" id="ARBA00022967"/>
    </source>
</evidence>
<dbReference type="Pfam" id="PF00690">
    <property type="entry name" value="Cation_ATPase_N"/>
    <property type="match status" value="1"/>
</dbReference>
<dbReference type="SFLD" id="SFLDS00003">
    <property type="entry name" value="Haloacid_Dehalogenase"/>
    <property type="match status" value="1"/>
</dbReference>
<keyword evidence="9 20" id="KW-0106">Calcium</keyword>
<feature type="transmembrane region" description="Helical" evidence="20">
    <location>
        <begin position="162"/>
        <end position="178"/>
    </location>
</feature>
<reference evidence="22 23" key="1">
    <citation type="submission" date="2020-04" db="EMBL/GenBank/DDBJ databases">
        <authorList>
            <person name="Laetsch R D."/>
            <person name="Stevens L."/>
            <person name="Kumar S."/>
            <person name="Blaxter L. M."/>
        </authorList>
    </citation>
    <scope>NUCLEOTIDE SEQUENCE [LARGE SCALE GENOMIC DNA]</scope>
</reference>
<comment type="subcellular location">
    <subcellularLocation>
        <location evidence="1">Golgi apparatus</location>
        <location evidence="1">trans-Golgi network membrane</location>
        <topology evidence="1">Multi-pass membrane protein</topology>
    </subcellularLocation>
    <subcellularLocation>
        <location evidence="20">Membrane</location>
        <topology evidence="20">Multi-pass membrane protein</topology>
    </subcellularLocation>
    <subcellularLocation>
        <location evidence="2">Sarcoplasmic reticulum membrane</location>
        <topology evidence="2">Multi-pass membrane protein</topology>
    </subcellularLocation>
</comment>
<evidence type="ECO:0000256" key="3">
    <source>
        <dbReference type="ARBA" id="ARBA00005675"/>
    </source>
</evidence>
<name>A0A8S1F7A3_9PELO</name>
<dbReference type="InterPro" id="IPR008250">
    <property type="entry name" value="ATPase_P-typ_transduc_dom_A_sf"/>
</dbReference>
<evidence type="ECO:0000256" key="10">
    <source>
        <dbReference type="ARBA" id="ARBA00022840"/>
    </source>
</evidence>